<proteinExistence type="predicted"/>
<comment type="caution">
    <text evidence="1">The sequence shown here is derived from an EMBL/GenBank/DDBJ whole genome shotgun (WGS) entry which is preliminary data.</text>
</comment>
<evidence type="ECO:0000313" key="2">
    <source>
        <dbReference type="Proteomes" id="UP001164539"/>
    </source>
</evidence>
<dbReference type="Proteomes" id="UP001164539">
    <property type="component" value="Chromosome 9"/>
</dbReference>
<keyword evidence="2" id="KW-1185">Reference proteome</keyword>
<protein>
    <submittedName>
        <fullName evidence="1">65-kDa microtubule-associated protein 8-like</fullName>
    </submittedName>
</protein>
<name>A0ACC1XJE4_MELAZ</name>
<organism evidence="1 2">
    <name type="scientific">Melia azedarach</name>
    <name type="common">Chinaberry tree</name>
    <dbReference type="NCBI Taxonomy" id="155640"/>
    <lineage>
        <taxon>Eukaryota</taxon>
        <taxon>Viridiplantae</taxon>
        <taxon>Streptophyta</taxon>
        <taxon>Embryophyta</taxon>
        <taxon>Tracheophyta</taxon>
        <taxon>Spermatophyta</taxon>
        <taxon>Magnoliopsida</taxon>
        <taxon>eudicotyledons</taxon>
        <taxon>Gunneridae</taxon>
        <taxon>Pentapetalae</taxon>
        <taxon>rosids</taxon>
        <taxon>malvids</taxon>
        <taxon>Sapindales</taxon>
        <taxon>Meliaceae</taxon>
        <taxon>Melia</taxon>
    </lineage>
</organism>
<gene>
    <name evidence="1" type="ORF">OWV82_016971</name>
</gene>
<evidence type="ECO:0000313" key="1">
    <source>
        <dbReference type="EMBL" id="KAJ4710854.1"/>
    </source>
</evidence>
<accession>A0ACC1XJE4</accession>
<sequence>MASIQSPITMRSSALLETSCGYLLQELQMIWDEVGEDQFEREKVLLDLEQECLEVYRRKVDRANISRARLHQELAESEAEFTHLLLSLGERSLPGRPEKMTGTLKEQLDSITPALREMRLRKEERVNQFRAVQTQIKKISAEIAGLSEYDESSTNVIVNENDLSLKKLEEYQIELQRLHNEKNDRLQRVEKYIDAVSNLSATLGMESSMIITKVHPSLNELYGISKNISDNILAKLNSTVESLEEEKQKRLEKLHHLGKSLTNLWNLMDTPYNDRRKFSHVTSLLSVSSTEVSESGSLTQNIIEQAEAEVKRLDQLKASKMKELFQKKQNELEQICNNSHMEIPSQSEMERIINLINSGEIDHADLLMSLDEQISRAKEEAFSRKAIMEKVERWMLARDEERWLEEYSTDENRYSVSRGAHRNLRRAERARITVKKIPALMDSLIEMTKSWEEERKKVFLYDEVPLLAMLEEYNMLRQEKEEDKQRQREMKKVQSQVVVEQENVFGSRPGTSNRRLSNRSLNGGFTNATPLNRRISLSIQQLGSHSINSTNQSISFVREGRKVQGQKMFARPGLASHFRDETASVVSTFSGPVSP</sequence>
<reference evidence="1 2" key="1">
    <citation type="journal article" date="2023" name="Science">
        <title>Complex scaffold remodeling in plant triterpene biosynthesis.</title>
        <authorList>
            <person name="De La Pena R."/>
            <person name="Hodgson H."/>
            <person name="Liu J.C."/>
            <person name="Stephenson M.J."/>
            <person name="Martin A.C."/>
            <person name="Owen C."/>
            <person name="Harkess A."/>
            <person name="Leebens-Mack J."/>
            <person name="Jimenez L.E."/>
            <person name="Osbourn A."/>
            <person name="Sattely E.S."/>
        </authorList>
    </citation>
    <scope>NUCLEOTIDE SEQUENCE [LARGE SCALE GENOMIC DNA]</scope>
    <source>
        <strain evidence="2">cv. JPN11</strain>
        <tissue evidence="1">Leaf</tissue>
    </source>
</reference>
<dbReference type="EMBL" id="CM051402">
    <property type="protein sequence ID" value="KAJ4710854.1"/>
    <property type="molecule type" value="Genomic_DNA"/>
</dbReference>